<comment type="caution">
    <text evidence="3">The sequence shown here is derived from an EMBL/GenBank/DDBJ whole genome shotgun (WGS) entry which is preliminary data.</text>
</comment>
<dbReference type="STRING" id="1182542.W9XTZ6"/>
<evidence type="ECO:0000313" key="3">
    <source>
        <dbReference type="EMBL" id="EXJ80810.1"/>
    </source>
</evidence>
<dbReference type="HOGENOM" id="CLU_023205_7_0_1"/>
<keyword evidence="1" id="KW-0560">Oxidoreductase</keyword>
<dbReference type="InterPro" id="IPR036812">
    <property type="entry name" value="NAD(P)_OxRdtase_dom_sf"/>
</dbReference>
<dbReference type="FunFam" id="3.20.20.100:FF:000037">
    <property type="entry name" value="L-galactose dehydrogenase (L-GalDH)"/>
    <property type="match status" value="1"/>
</dbReference>
<dbReference type="EMBL" id="AMGY01000006">
    <property type="protein sequence ID" value="EXJ80810.1"/>
    <property type="molecule type" value="Genomic_DNA"/>
</dbReference>
<dbReference type="GO" id="GO:0070485">
    <property type="term" value="P:dehydro-D-arabinono-1,4-lactone biosynthetic process"/>
    <property type="evidence" value="ECO:0007669"/>
    <property type="project" value="TreeGrafter"/>
</dbReference>
<reference evidence="3 4" key="1">
    <citation type="submission" date="2013-03" db="EMBL/GenBank/DDBJ databases">
        <title>The Genome Sequence of Capronia epimyces CBS 606.96.</title>
        <authorList>
            <consortium name="The Broad Institute Genomics Platform"/>
            <person name="Cuomo C."/>
            <person name="de Hoog S."/>
            <person name="Gorbushina A."/>
            <person name="Walker B."/>
            <person name="Young S.K."/>
            <person name="Zeng Q."/>
            <person name="Gargeya S."/>
            <person name="Fitzgerald M."/>
            <person name="Haas B."/>
            <person name="Abouelleil A."/>
            <person name="Allen A.W."/>
            <person name="Alvarado L."/>
            <person name="Arachchi H.M."/>
            <person name="Berlin A.M."/>
            <person name="Chapman S.B."/>
            <person name="Gainer-Dewar J."/>
            <person name="Goldberg J."/>
            <person name="Griggs A."/>
            <person name="Gujja S."/>
            <person name="Hansen M."/>
            <person name="Howarth C."/>
            <person name="Imamovic A."/>
            <person name="Ireland A."/>
            <person name="Larimer J."/>
            <person name="McCowan C."/>
            <person name="Murphy C."/>
            <person name="Pearson M."/>
            <person name="Poon T.W."/>
            <person name="Priest M."/>
            <person name="Roberts A."/>
            <person name="Saif S."/>
            <person name="Shea T."/>
            <person name="Sisk P."/>
            <person name="Sykes S."/>
            <person name="Wortman J."/>
            <person name="Nusbaum C."/>
            <person name="Birren B."/>
        </authorList>
    </citation>
    <scope>NUCLEOTIDE SEQUENCE [LARGE SCALE GENOMIC DNA]</scope>
    <source>
        <strain evidence="3 4">CBS 606.96</strain>
    </source>
</reference>
<dbReference type="Gene3D" id="3.20.20.100">
    <property type="entry name" value="NADP-dependent oxidoreductase domain"/>
    <property type="match status" value="1"/>
</dbReference>
<name>W9XTZ6_9EURO</name>
<dbReference type="PANTHER" id="PTHR42686">
    <property type="entry name" value="GH17980P-RELATED"/>
    <property type="match status" value="1"/>
</dbReference>
<accession>W9XTZ6</accession>
<dbReference type="GO" id="GO:0045290">
    <property type="term" value="F:D-arabinose 1-dehydrogenase [NAD(P)+] activity"/>
    <property type="evidence" value="ECO:0007669"/>
    <property type="project" value="InterPro"/>
</dbReference>
<keyword evidence="4" id="KW-1185">Reference proteome</keyword>
<evidence type="ECO:0000313" key="4">
    <source>
        <dbReference type="Proteomes" id="UP000019478"/>
    </source>
</evidence>
<organism evidence="3 4">
    <name type="scientific">Capronia epimyces CBS 606.96</name>
    <dbReference type="NCBI Taxonomy" id="1182542"/>
    <lineage>
        <taxon>Eukaryota</taxon>
        <taxon>Fungi</taxon>
        <taxon>Dikarya</taxon>
        <taxon>Ascomycota</taxon>
        <taxon>Pezizomycotina</taxon>
        <taxon>Eurotiomycetes</taxon>
        <taxon>Chaetothyriomycetidae</taxon>
        <taxon>Chaetothyriales</taxon>
        <taxon>Herpotrichiellaceae</taxon>
        <taxon>Capronia</taxon>
    </lineage>
</organism>
<feature type="domain" description="NADP-dependent oxidoreductase" evidence="2">
    <location>
        <begin position="14"/>
        <end position="329"/>
    </location>
</feature>
<dbReference type="OrthoDB" id="5286008at2759"/>
<dbReference type="AlphaFoldDB" id="W9XTZ6"/>
<dbReference type="InterPro" id="IPR023210">
    <property type="entry name" value="NADP_OxRdtase_dom"/>
</dbReference>
<dbReference type="PANTHER" id="PTHR42686:SF1">
    <property type="entry name" value="GH17980P-RELATED"/>
    <property type="match status" value="1"/>
</dbReference>
<dbReference type="Pfam" id="PF00248">
    <property type="entry name" value="Aldo_ket_red"/>
    <property type="match status" value="1"/>
</dbReference>
<evidence type="ECO:0000256" key="1">
    <source>
        <dbReference type="ARBA" id="ARBA00023002"/>
    </source>
</evidence>
<dbReference type="InterPro" id="IPR020471">
    <property type="entry name" value="AKR"/>
</dbReference>
<protein>
    <submittedName>
        <fullName evidence="3">Alcohol dehydrogenase</fullName>
    </submittedName>
</protein>
<proteinExistence type="predicted"/>
<dbReference type="RefSeq" id="XP_007735398.1">
    <property type="nucleotide sequence ID" value="XM_007737208.1"/>
</dbReference>
<dbReference type="GeneID" id="19171198"/>
<dbReference type="Proteomes" id="UP000019478">
    <property type="component" value="Unassembled WGS sequence"/>
</dbReference>
<dbReference type="eggNOG" id="KOG1576">
    <property type="taxonomic scope" value="Eukaryota"/>
</dbReference>
<dbReference type="GO" id="GO:0005829">
    <property type="term" value="C:cytosol"/>
    <property type="evidence" value="ECO:0007669"/>
    <property type="project" value="TreeGrafter"/>
</dbReference>
<dbReference type="CDD" id="cd19164">
    <property type="entry name" value="AKR_ARA2"/>
    <property type="match status" value="1"/>
</dbReference>
<gene>
    <name evidence="3" type="ORF">A1O3_07094</name>
</gene>
<dbReference type="InterPro" id="IPR044480">
    <property type="entry name" value="Ara2-like"/>
</dbReference>
<evidence type="ECO:0000259" key="2">
    <source>
        <dbReference type="Pfam" id="PF00248"/>
    </source>
</evidence>
<sequence length="441" mass="48680">MFRPVAPLSATLPPLVFGTATFNYQYNVDPYALSTTSLVQKALAQGVRAFDTSPYYGPAEEILGSALDSDIVRNHYPRDQYFILTKVGRVASDSFDYSPAWVRKSVQRSCNRLKTDYLDVVYCHDCEFVSPREVLGAVRELRRIRDEEGTLRYVGISGYPVHVLCELAEMILQETGEPIDIVQSYANFTLQNTRLLSEGLQRLVTAGADVVTNASPLGMGLLRRNGPPRGGMGNWHPAPDDLRQACIDAGEWANSQGEKLEVVAVRFALENWLREGAKAGAWGSPLGDDDTTYGRALNLPREKLGVTVMGVSNMEELEETLRVWRSVLDGFADDLDAEPGTITPSDAVTDHEWSLLRRQTIRVLAKGIREVIGPQWVDYVWPSPDPGFVNQLQASNVVDEPRIVEPAVVPEAGILTPPLDAGDDGKSADMSDVVLRFDRQG</sequence>
<dbReference type="SUPFAM" id="SSF51430">
    <property type="entry name" value="NAD(P)-linked oxidoreductase"/>
    <property type="match status" value="1"/>
</dbReference>